<dbReference type="Pfam" id="PF00096">
    <property type="entry name" value="zf-C2H2"/>
    <property type="match status" value="2"/>
</dbReference>
<gene>
    <name evidence="4" type="ORF">PMAYCL1PPCAC_24303</name>
</gene>
<dbReference type="InterPro" id="IPR013087">
    <property type="entry name" value="Znf_C2H2_type"/>
</dbReference>
<dbReference type="InterPro" id="IPR036236">
    <property type="entry name" value="Znf_C2H2_sf"/>
</dbReference>
<dbReference type="PROSITE" id="PS00028">
    <property type="entry name" value="ZINC_FINGER_C2H2_1"/>
    <property type="match status" value="6"/>
</dbReference>
<name>A0AAN5CZW5_9BILA</name>
<feature type="region of interest" description="Disordered" evidence="2">
    <location>
        <begin position="427"/>
        <end position="455"/>
    </location>
</feature>
<organism evidence="4 5">
    <name type="scientific">Pristionchus mayeri</name>
    <dbReference type="NCBI Taxonomy" id="1317129"/>
    <lineage>
        <taxon>Eukaryota</taxon>
        <taxon>Metazoa</taxon>
        <taxon>Ecdysozoa</taxon>
        <taxon>Nematoda</taxon>
        <taxon>Chromadorea</taxon>
        <taxon>Rhabditida</taxon>
        <taxon>Rhabditina</taxon>
        <taxon>Diplogasteromorpha</taxon>
        <taxon>Diplogasteroidea</taxon>
        <taxon>Neodiplogasteridae</taxon>
        <taxon>Pristionchus</taxon>
    </lineage>
</organism>
<feature type="region of interest" description="Disordered" evidence="2">
    <location>
        <begin position="699"/>
        <end position="764"/>
    </location>
</feature>
<feature type="domain" description="C2H2-type" evidence="3">
    <location>
        <begin position="29"/>
        <end position="57"/>
    </location>
</feature>
<keyword evidence="1" id="KW-0863">Zinc-finger</keyword>
<feature type="region of interest" description="Disordered" evidence="2">
    <location>
        <begin position="70"/>
        <end position="101"/>
    </location>
</feature>
<evidence type="ECO:0000256" key="2">
    <source>
        <dbReference type="SAM" id="MobiDB-lite"/>
    </source>
</evidence>
<protein>
    <recommendedName>
        <fullName evidence="3">C2H2-type domain-containing protein</fullName>
    </recommendedName>
</protein>
<dbReference type="AlphaFoldDB" id="A0AAN5CZW5"/>
<dbReference type="Pfam" id="PF13894">
    <property type="entry name" value="zf-C2H2_4"/>
    <property type="match status" value="1"/>
</dbReference>
<sequence>MVKEEDNEERGEPSNSTQPPRKSGAPWEKQCTLCQKTFVSTSSANRHLRSIHGIDTSAGNAGYIIDKVSSSEEEAPSGDAPSLPFTSPAVDIENTPKDEPRVTQSKICELCHKSFSTGSTLNRHLRNVHGMNTSKQAEASSPLPSGTLDCALSSLIQSALPHPLEITVDSKEDIVLFEEVKEEELDESFPPQSIPPDLALDNDEAVSDNGSRDYDDCLEIRCDLCGKTFSQPSTLNRHLREIHKIATIRKEQPMKPTACPVCGEILRSQSLALRHRKEVHGSSTKIARLGTRCSIPGCKWTGHTHRDLVTHAQSNHSSASILFEWQSRTFETKEHFERWIEQRRKEGVEWYSRSSKTIDGVKQEYRYCLLEISGRGRKDERQRIHCTSYIKLLMHDDNSVSAEYCLDHLGHDGKNCTREAQQGLEKTQHSTESGHINGIGHSEDHGDEESLDLDDIPGPSVDSENSFVGASSLISGITSIHSDLTLKVLASSRTRLCRNCGKEFSCGSTLYRHLREVHKEDHPKSETVAIKTPCAVCGEIFPSGSQMRVHRSTAHPGSLGHRMNCPLEGCQWNGSTHRDLVKHARSLHSSPSSPFLWETRAFTDQKAFNEWLEELKKTGVHFYIRRSEKRRSLKVENRCCYFEENRARGISSPSRQRMKFSRKSVGSCTCYLTLTIREDGSIVTGFCLDHLGHTVDLDERPFREGRGGDEGEEEEEGEIDDTFDEVEEEGVEEEEGHIEKNQALEYLPPSGISPAHPGEEPSRSISVHDLHCFQESLARLSSGAARLQYSYEMDRLVDYLDKAFTTTRLLQEDGSKERSIKRRNGEFAKSDGKRVKREE</sequence>
<keyword evidence="1" id="KW-0862">Zinc</keyword>
<proteinExistence type="predicted"/>
<evidence type="ECO:0000259" key="3">
    <source>
        <dbReference type="PROSITE" id="PS50157"/>
    </source>
</evidence>
<dbReference type="PANTHER" id="PTHR33936">
    <property type="entry name" value="PROTEIN CBG17840"/>
    <property type="match status" value="1"/>
</dbReference>
<dbReference type="SMART" id="SM00355">
    <property type="entry name" value="ZnF_C2H2"/>
    <property type="match status" value="8"/>
</dbReference>
<dbReference type="PANTHER" id="PTHR33936:SF22">
    <property type="entry name" value="C2H2-TYPE DOMAIN-CONTAINING PROTEIN"/>
    <property type="match status" value="1"/>
</dbReference>
<keyword evidence="5" id="KW-1185">Reference proteome</keyword>
<evidence type="ECO:0000313" key="4">
    <source>
        <dbReference type="EMBL" id="GMR54108.1"/>
    </source>
</evidence>
<feature type="region of interest" description="Disordered" evidence="2">
    <location>
        <begin position="811"/>
        <end position="839"/>
    </location>
</feature>
<dbReference type="EMBL" id="BTRK01000005">
    <property type="protein sequence ID" value="GMR54108.1"/>
    <property type="molecule type" value="Genomic_DNA"/>
</dbReference>
<evidence type="ECO:0000256" key="1">
    <source>
        <dbReference type="PROSITE-ProRule" id="PRU00042"/>
    </source>
</evidence>
<keyword evidence="1" id="KW-0479">Metal-binding</keyword>
<feature type="compositionally biased region" description="Acidic residues" evidence="2">
    <location>
        <begin position="445"/>
        <end position="455"/>
    </location>
</feature>
<dbReference type="InterPro" id="IPR052797">
    <property type="entry name" value="RegFact_GeneExpr_CellDeath"/>
</dbReference>
<feature type="compositionally biased region" description="Acidic residues" evidence="2">
    <location>
        <begin position="710"/>
        <end position="736"/>
    </location>
</feature>
<dbReference type="PROSITE" id="PS50157">
    <property type="entry name" value="ZINC_FINGER_C2H2_2"/>
    <property type="match status" value="5"/>
</dbReference>
<feature type="domain" description="C2H2-type" evidence="3">
    <location>
        <begin position="220"/>
        <end position="243"/>
    </location>
</feature>
<evidence type="ECO:0000313" key="5">
    <source>
        <dbReference type="Proteomes" id="UP001328107"/>
    </source>
</evidence>
<comment type="caution">
    <text evidence="4">The sequence shown here is derived from an EMBL/GenBank/DDBJ whole genome shotgun (WGS) entry which is preliminary data.</text>
</comment>
<dbReference type="SUPFAM" id="SSF57667">
    <property type="entry name" value="beta-beta-alpha zinc fingers"/>
    <property type="match status" value="3"/>
</dbReference>
<reference evidence="5" key="1">
    <citation type="submission" date="2022-10" db="EMBL/GenBank/DDBJ databases">
        <title>Genome assembly of Pristionchus species.</title>
        <authorList>
            <person name="Yoshida K."/>
            <person name="Sommer R.J."/>
        </authorList>
    </citation>
    <scope>NUCLEOTIDE SEQUENCE [LARGE SCALE GENOMIC DNA]</scope>
    <source>
        <strain evidence="5">RS5460</strain>
    </source>
</reference>
<dbReference type="Gene3D" id="3.30.160.60">
    <property type="entry name" value="Classic Zinc Finger"/>
    <property type="match status" value="4"/>
</dbReference>
<feature type="domain" description="C2H2-type" evidence="3">
    <location>
        <begin position="495"/>
        <end position="523"/>
    </location>
</feature>
<feature type="domain" description="C2H2-type" evidence="3">
    <location>
        <begin position="106"/>
        <end position="134"/>
    </location>
</feature>
<feature type="compositionally biased region" description="Basic and acidic residues" evidence="2">
    <location>
        <begin position="699"/>
        <end position="709"/>
    </location>
</feature>
<feature type="region of interest" description="Disordered" evidence="2">
    <location>
        <begin position="1"/>
        <end position="28"/>
    </location>
</feature>
<feature type="domain" description="C2H2-type" evidence="3">
    <location>
        <begin position="532"/>
        <end position="560"/>
    </location>
</feature>
<dbReference type="Proteomes" id="UP001328107">
    <property type="component" value="Unassembled WGS sequence"/>
</dbReference>
<dbReference type="GO" id="GO:0008270">
    <property type="term" value="F:zinc ion binding"/>
    <property type="evidence" value="ECO:0007669"/>
    <property type="project" value="UniProtKB-KW"/>
</dbReference>
<accession>A0AAN5CZW5</accession>